<dbReference type="Proteomes" id="UP000178385">
    <property type="component" value="Unassembled WGS sequence"/>
</dbReference>
<sequence>MKYQNTVTATTLRFVFFEIVGDLLYWPIWWYTRGISRAGLFALAEIKSQARRLGVGVWVKNIFVPMFGQYDIEGRLISFFVRLIQIIIRTVATVLWATIVLLIFGLWVLLPLIAVYFLIYNLSALVP</sequence>
<gene>
    <name evidence="2" type="ORF">A2840_00285</name>
</gene>
<evidence type="ECO:0000313" key="2">
    <source>
        <dbReference type="EMBL" id="OGY47089.1"/>
    </source>
</evidence>
<evidence type="ECO:0000256" key="1">
    <source>
        <dbReference type="SAM" id="Phobius"/>
    </source>
</evidence>
<evidence type="ECO:0008006" key="4">
    <source>
        <dbReference type="Google" id="ProtNLM"/>
    </source>
</evidence>
<protein>
    <recommendedName>
        <fullName evidence="4">RDD domain-containing protein</fullName>
    </recommendedName>
</protein>
<comment type="caution">
    <text evidence="2">The sequence shown here is derived from an EMBL/GenBank/DDBJ whole genome shotgun (WGS) entry which is preliminary data.</text>
</comment>
<accession>A0A1G1Y436</accession>
<proteinExistence type="predicted"/>
<name>A0A1G1Y436_9BACT</name>
<reference evidence="2 3" key="1">
    <citation type="journal article" date="2016" name="Nat. Commun.">
        <title>Thousands of microbial genomes shed light on interconnected biogeochemical processes in an aquifer system.</title>
        <authorList>
            <person name="Anantharaman K."/>
            <person name="Brown C.T."/>
            <person name="Hug L.A."/>
            <person name="Sharon I."/>
            <person name="Castelle C.J."/>
            <person name="Probst A.J."/>
            <person name="Thomas B.C."/>
            <person name="Singh A."/>
            <person name="Wilkins M.J."/>
            <person name="Karaoz U."/>
            <person name="Brodie E.L."/>
            <person name="Williams K.H."/>
            <person name="Hubbard S.S."/>
            <person name="Banfield J.F."/>
        </authorList>
    </citation>
    <scope>NUCLEOTIDE SEQUENCE [LARGE SCALE GENOMIC DNA]</scope>
</reference>
<evidence type="ECO:0000313" key="3">
    <source>
        <dbReference type="Proteomes" id="UP000178385"/>
    </source>
</evidence>
<dbReference type="EMBL" id="MHIG01000015">
    <property type="protein sequence ID" value="OGY47089.1"/>
    <property type="molecule type" value="Genomic_DNA"/>
</dbReference>
<keyword evidence="1" id="KW-0472">Membrane</keyword>
<keyword evidence="1" id="KW-0812">Transmembrane</keyword>
<keyword evidence="1" id="KW-1133">Transmembrane helix</keyword>
<organism evidence="2 3">
    <name type="scientific">Candidatus Buchananbacteria bacterium RIFCSPHIGHO2_01_FULL_47_11b</name>
    <dbReference type="NCBI Taxonomy" id="1797537"/>
    <lineage>
        <taxon>Bacteria</taxon>
        <taxon>Candidatus Buchananiibacteriota</taxon>
    </lineage>
</organism>
<feature type="transmembrane region" description="Helical" evidence="1">
    <location>
        <begin position="86"/>
        <end position="119"/>
    </location>
</feature>
<dbReference type="AlphaFoldDB" id="A0A1G1Y436"/>